<accession>A0ACB9PMN6</accession>
<keyword evidence="2" id="KW-1185">Reference proteome</keyword>
<dbReference type="Proteomes" id="UP000828941">
    <property type="component" value="Chromosome 4"/>
</dbReference>
<dbReference type="EMBL" id="CM039429">
    <property type="protein sequence ID" value="KAI4347780.1"/>
    <property type="molecule type" value="Genomic_DNA"/>
</dbReference>
<sequence>MLSAYQARAAETEEGIAIEIWYVYTASMHQLVLKKWPSSKSYVFIRKWNQNFVKRRELKRGDKIGFYRDPYYSIFNFSVLERASAT</sequence>
<proteinExistence type="predicted"/>
<name>A0ACB9PMN6_BAUVA</name>
<comment type="caution">
    <text evidence="1">The sequence shown here is derived from an EMBL/GenBank/DDBJ whole genome shotgun (WGS) entry which is preliminary data.</text>
</comment>
<evidence type="ECO:0000313" key="2">
    <source>
        <dbReference type="Proteomes" id="UP000828941"/>
    </source>
</evidence>
<reference evidence="1 2" key="1">
    <citation type="journal article" date="2022" name="DNA Res.">
        <title>Chromosomal-level genome assembly of the orchid tree Bauhinia variegata (Leguminosae; Cercidoideae) supports the allotetraploid origin hypothesis of Bauhinia.</title>
        <authorList>
            <person name="Zhong Y."/>
            <person name="Chen Y."/>
            <person name="Zheng D."/>
            <person name="Pang J."/>
            <person name="Liu Y."/>
            <person name="Luo S."/>
            <person name="Meng S."/>
            <person name="Qian L."/>
            <person name="Wei D."/>
            <person name="Dai S."/>
            <person name="Zhou R."/>
        </authorList>
    </citation>
    <scope>NUCLEOTIDE SEQUENCE [LARGE SCALE GENOMIC DNA]</scope>
    <source>
        <strain evidence="1">BV-YZ2020</strain>
    </source>
</reference>
<protein>
    <submittedName>
        <fullName evidence="1">Uncharacterized protein</fullName>
    </submittedName>
</protein>
<gene>
    <name evidence="1" type="ORF">L6164_008562</name>
</gene>
<organism evidence="1 2">
    <name type="scientific">Bauhinia variegata</name>
    <name type="common">Purple orchid tree</name>
    <name type="synonym">Phanera variegata</name>
    <dbReference type="NCBI Taxonomy" id="167791"/>
    <lineage>
        <taxon>Eukaryota</taxon>
        <taxon>Viridiplantae</taxon>
        <taxon>Streptophyta</taxon>
        <taxon>Embryophyta</taxon>
        <taxon>Tracheophyta</taxon>
        <taxon>Spermatophyta</taxon>
        <taxon>Magnoliopsida</taxon>
        <taxon>eudicotyledons</taxon>
        <taxon>Gunneridae</taxon>
        <taxon>Pentapetalae</taxon>
        <taxon>rosids</taxon>
        <taxon>fabids</taxon>
        <taxon>Fabales</taxon>
        <taxon>Fabaceae</taxon>
        <taxon>Cercidoideae</taxon>
        <taxon>Cercideae</taxon>
        <taxon>Bauhiniinae</taxon>
        <taxon>Bauhinia</taxon>
    </lineage>
</organism>
<evidence type="ECO:0000313" key="1">
    <source>
        <dbReference type="EMBL" id="KAI4347780.1"/>
    </source>
</evidence>